<proteinExistence type="inferred from homology"/>
<gene>
    <name evidence="16" type="ORF">GTP77_13750</name>
</gene>
<dbReference type="InterPro" id="IPR037066">
    <property type="entry name" value="Plug_dom_sf"/>
</dbReference>
<evidence type="ECO:0000256" key="7">
    <source>
        <dbReference type="ARBA" id="ARBA00023077"/>
    </source>
</evidence>
<evidence type="ECO:0000256" key="12">
    <source>
        <dbReference type="RuleBase" id="RU003357"/>
    </source>
</evidence>
<evidence type="ECO:0000256" key="11">
    <source>
        <dbReference type="PROSITE-ProRule" id="PRU01360"/>
    </source>
</evidence>
<keyword evidence="5 11" id="KW-0812">Transmembrane</keyword>
<evidence type="ECO:0000256" key="4">
    <source>
        <dbReference type="ARBA" id="ARBA00022452"/>
    </source>
</evidence>
<dbReference type="GO" id="GO:0044718">
    <property type="term" value="P:siderophore transmembrane transport"/>
    <property type="evidence" value="ECO:0007669"/>
    <property type="project" value="TreeGrafter"/>
</dbReference>
<dbReference type="EMBL" id="WWCU01000013">
    <property type="protein sequence ID" value="MYN08400.1"/>
    <property type="molecule type" value="Genomic_DNA"/>
</dbReference>
<dbReference type="SUPFAM" id="SSF56935">
    <property type="entry name" value="Porins"/>
    <property type="match status" value="1"/>
</dbReference>
<accession>A0A7X4HC30</accession>
<keyword evidence="10 11" id="KW-0998">Cell outer membrane</keyword>
<feature type="domain" description="TonB-dependent receptor-like beta-barrel" evidence="14">
    <location>
        <begin position="260"/>
        <end position="712"/>
    </location>
</feature>
<keyword evidence="6 13" id="KW-0732">Signal</keyword>
<sequence length="756" mass="80418">MAANHPRQRRLAALLLTAFAVPAAPAIAQTTQLNEILVTAQREDAPSRTGTTTVIGSAELNKRNATDMANMARYEPLISVPAAGIGSGNIWDGAGNTGFNIRGVEGNRVSLDLDGISLPDAAPKPDGNTLNSFGVGRDYFDPEIFREVRIGSGTSAAGAGTPGLGGSVSFVTKSPEDYLSATRNSYAEYKFGYTSGDKARMHALTGAAGFGALQALAVLVHRDGQQLDSKGSAVLNPDDWSSDALLGKFSWAPVAGHKLGFTVDAFKSGHDREIKNKQLSLYPEGSQQASTTRRTRVSLDHGYTAAAGLLFDSIDTRLYVQDAKVEDNTHAPYITGGRPYTRDISTGLYNKSVGIASDAGKQLNAATLLNYGFTLEGLETRRPWKEDRLVVGTTTHQLTQKNRMADMDTLKFAAYARGDIAFALAGHNATLTPGLRFEHRKLSPKNLENYLIALPSAAKELKDDSDSYLAPSLGLSVELTPSFNAYASFKRGARMPSGADRTSTYDSFSYTGAGQGYGVLGNAKLEKETSNAVELGVKGEPRKGVQFSASAFHTAYRNFIEYVAQPADPVNYPTLSQGLFRPENVARAGIWGVEMSSRFDLGQWSAPLQGASVAVAAGGSRGTTTNDRTGKKGDLATVLPYKGSATLAWDDPGQRGGVSLTTVHARAKQAKPDVVSGATTVLFAVPASTVVDLAAYFNLGKNAVISAGAYNLGDKKYWDYASARTLAAGTTATALADIERQVKTGRNYAVTFKLMY</sequence>
<protein>
    <submittedName>
        <fullName evidence="16">TonB-dependent receptor</fullName>
    </submittedName>
</protein>
<organism evidence="16 17">
    <name type="scientific">Pseudoduganella aquatica</name>
    <dbReference type="NCBI Taxonomy" id="2660641"/>
    <lineage>
        <taxon>Bacteria</taxon>
        <taxon>Pseudomonadati</taxon>
        <taxon>Pseudomonadota</taxon>
        <taxon>Betaproteobacteria</taxon>
        <taxon>Burkholderiales</taxon>
        <taxon>Oxalobacteraceae</taxon>
        <taxon>Telluria group</taxon>
        <taxon>Pseudoduganella</taxon>
    </lineage>
</organism>
<dbReference type="GO" id="GO:0015344">
    <property type="term" value="F:siderophore uptake transmembrane transporter activity"/>
    <property type="evidence" value="ECO:0007669"/>
    <property type="project" value="TreeGrafter"/>
</dbReference>
<comment type="caution">
    <text evidence="16">The sequence shown here is derived from an EMBL/GenBank/DDBJ whole genome shotgun (WGS) entry which is preliminary data.</text>
</comment>
<evidence type="ECO:0000256" key="8">
    <source>
        <dbReference type="ARBA" id="ARBA00023136"/>
    </source>
</evidence>
<comment type="similarity">
    <text evidence="2 11 12">Belongs to the TonB-dependent receptor family.</text>
</comment>
<dbReference type="InterPro" id="IPR036942">
    <property type="entry name" value="Beta-barrel_TonB_sf"/>
</dbReference>
<dbReference type="PANTHER" id="PTHR30069">
    <property type="entry name" value="TONB-DEPENDENT OUTER MEMBRANE RECEPTOR"/>
    <property type="match status" value="1"/>
</dbReference>
<evidence type="ECO:0000256" key="10">
    <source>
        <dbReference type="ARBA" id="ARBA00023237"/>
    </source>
</evidence>
<reference evidence="16 17" key="1">
    <citation type="submission" date="2019-12" db="EMBL/GenBank/DDBJ databases">
        <title>Novel species isolated from a subtropical stream in China.</title>
        <authorList>
            <person name="Lu H."/>
        </authorList>
    </citation>
    <scope>NUCLEOTIDE SEQUENCE [LARGE SCALE GENOMIC DNA]</scope>
    <source>
        <strain evidence="16 17">FT127W</strain>
    </source>
</reference>
<dbReference type="Pfam" id="PF07715">
    <property type="entry name" value="Plug"/>
    <property type="match status" value="1"/>
</dbReference>
<evidence type="ECO:0000256" key="2">
    <source>
        <dbReference type="ARBA" id="ARBA00009810"/>
    </source>
</evidence>
<keyword evidence="9 16" id="KW-0675">Receptor</keyword>
<dbReference type="InterPro" id="IPR012910">
    <property type="entry name" value="Plug_dom"/>
</dbReference>
<comment type="subcellular location">
    <subcellularLocation>
        <location evidence="1 11">Cell outer membrane</location>
        <topology evidence="1 11">Multi-pass membrane protein</topology>
    </subcellularLocation>
</comment>
<dbReference type="PROSITE" id="PS52016">
    <property type="entry name" value="TONB_DEPENDENT_REC_3"/>
    <property type="match status" value="1"/>
</dbReference>
<evidence type="ECO:0000256" key="1">
    <source>
        <dbReference type="ARBA" id="ARBA00004571"/>
    </source>
</evidence>
<evidence type="ECO:0000259" key="14">
    <source>
        <dbReference type="Pfam" id="PF00593"/>
    </source>
</evidence>
<dbReference type="Pfam" id="PF00593">
    <property type="entry name" value="TonB_dep_Rec_b-barrel"/>
    <property type="match status" value="1"/>
</dbReference>
<feature type="signal peptide" evidence="13">
    <location>
        <begin position="1"/>
        <end position="28"/>
    </location>
</feature>
<evidence type="ECO:0000256" key="6">
    <source>
        <dbReference type="ARBA" id="ARBA00022729"/>
    </source>
</evidence>
<feature type="domain" description="TonB-dependent receptor plug" evidence="15">
    <location>
        <begin position="49"/>
        <end position="166"/>
    </location>
</feature>
<evidence type="ECO:0000256" key="5">
    <source>
        <dbReference type="ARBA" id="ARBA00022692"/>
    </source>
</evidence>
<evidence type="ECO:0000259" key="15">
    <source>
        <dbReference type="Pfam" id="PF07715"/>
    </source>
</evidence>
<keyword evidence="3 11" id="KW-0813">Transport</keyword>
<dbReference type="CDD" id="cd01347">
    <property type="entry name" value="ligand_gated_channel"/>
    <property type="match status" value="1"/>
</dbReference>
<name>A0A7X4HC30_9BURK</name>
<evidence type="ECO:0000313" key="16">
    <source>
        <dbReference type="EMBL" id="MYN08400.1"/>
    </source>
</evidence>
<evidence type="ECO:0000256" key="9">
    <source>
        <dbReference type="ARBA" id="ARBA00023170"/>
    </source>
</evidence>
<keyword evidence="4 11" id="KW-1134">Transmembrane beta strand</keyword>
<evidence type="ECO:0000256" key="13">
    <source>
        <dbReference type="SAM" id="SignalP"/>
    </source>
</evidence>
<dbReference type="PANTHER" id="PTHR30069:SF29">
    <property type="entry name" value="HEMOGLOBIN AND HEMOGLOBIN-HAPTOGLOBIN-BINDING PROTEIN 1-RELATED"/>
    <property type="match status" value="1"/>
</dbReference>
<evidence type="ECO:0000313" key="17">
    <source>
        <dbReference type="Proteomes" id="UP000450676"/>
    </source>
</evidence>
<dbReference type="Gene3D" id="2.40.170.20">
    <property type="entry name" value="TonB-dependent receptor, beta-barrel domain"/>
    <property type="match status" value="1"/>
</dbReference>
<dbReference type="AlphaFoldDB" id="A0A7X4HC30"/>
<dbReference type="Proteomes" id="UP000450676">
    <property type="component" value="Unassembled WGS sequence"/>
</dbReference>
<dbReference type="RefSeq" id="WP_161072719.1">
    <property type="nucleotide sequence ID" value="NZ_WWCU01000013.1"/>
</dbReference>
<dbReference type="GO" id="GO:0009279">
    <property type="term" value="C:cell outer membrane"/>
    <property type="evidence" value="ECO:0007669"/>
    <property type="project" value="UniProtKB-SubCell"/>
</dbReference>
<dbReference type="InterPro" id="IPR000531">
    <property type="entry name" value="Beta-barrel_TonB"/>
</dbReference>
<keyword evidence="17" id="KW-1185">Reference proteome</keyword>
<feature type="chain" id="PRO_5030949567" evidence="13">
    <location>
        <begin position="29"/>
        <end position="756"/>
    </location>
</feature>
<dbReference type="InterPro" id="IPR039426">
    <property type="entry name" value="TonB-dep_rcpt-like"/>
</dbReference>
<evidence type="ECO:0000256" key="3">
    <source>
        <dbReference type="ARBA" id="ARBA00022448"/>
    </source>
</evidence>
<keyword evidence="8 11" id="KW-0472">Membrane</keyword>
<dbReference type="Gene3D" id="2.170.130.10">
    <property type="entry name" value="TonB-dependent receptor, plug domain"/>
    <property type="match status" value="1"/>
</dbReference>
<keyword evidence="7 12" id="KW-0798">TonB box</keyword>